<evidence type="ECO:0000259" key="3">
    <source>
        <dbReference type="Pfam" id="PF18705"/>
    </source>
</evidence>
<dbReference type="InterPro" id="IPR040680">
    <property type="entry name" value="DUF5643"/>
</dbReference>
<evidence type="ECO:0008006" key="6">
    <source>
        <dbReference type="Google" id="ProtNLM"/>
    </source>
</evidence>
<gene>
    <name evidence="4" type="ORF">J2S07_003963</name>
</gene>
<evidence type="ECO:0000259" key="2">
    <source>
        <dbReference type="Pfam" id="PF13786"/>
    </source>
</evidence>
<dbReference type="Gene3D" id="2.60.40.1630">
    <property type="entry name" value="bacillus anthracis domain"/>
    <property type="match status" value="1"/>
</dbReference>
<organism evidence="4 5">
    <name type="scientific">Anoxybacillus andreesenii</name>
    <dbReference type="NCBI Taxonomy" id="1325932"/>
    <lineage>
        <taxon>Bacteria</taxon>
        <taxon>Bacillati</taxon>
        <taxon>Bacillota</taxon>
        <taxon>Bacilli</taxon>
        <taxon>Bacillales</taxon>
        <taxon>Anoxybacillaceae</taxon>
        <taxon>Anoxybacillus</taxon>
    </lineage>
</organism>
<dbReference type="Pfam" id="PF18705">
    <property type="entry name" value="DUF5643"/>
    <property type="match status" value="1"/>
</dbReference>
<keyword evidence="1" id="KW-0812">Transmembrane</keyword>
<proteinExistence type="predicted"/>
<feature type="domain" description="DUF4179" evidence="2">
    <location>
        <begin position="38"/>
        <end position="126"/>
    </location>
</feature>
<evidence type="ECO:0000256" key="1">
    <source>
        <dbReference type="SAM" id="Phobius"/>
    </source>
</evidence>
<sequence>MDNKEIKTAIEQITVPKEKVFSAISKGLNKEGSRGKAKKKKILAGVATAAALFGISFASGFVNPTMNRVLANTPLIGGIFQEFNDRTGLELANQDAVTELNQSLTKNGVTVRLTSAYFDGNVVSITGFVNEAVEKGGNEKGEVSFDMNFEHYKGDQDPWLRGRSNDIKKVENGYNFQWKMEYPYKSFKENFTLPITIHNINGIKGEWNFNIPIQQEKNRTLAINQEQGYPDDEVKIRIKEILTAKVSSSLVYETVEKYKNDDIIIAKAVDDKGNVYRFENPTYLEESEQEDGYHSAVRTEMTKLHSDITALTFYPQLSAADPKVQQLLDKKSFTLKSTRFNLGLQVNNVTQKGEKLVIDYQLTGLPKKLSKSKLETINHNLEYLFWLVDKEYLTKIDPDNPWPPENHGIPFNKVKMIDQETAHFQSTFDLNGEERIENFKLENTMLLFDFSSLVPAKDLKPFTVELPAGNLETR</sequence>
<keyword evidence="1" id="KW-0472">Membrane</keyword>
<dbReference type="Pfam" id="PF13786">
    <property type="entry name" value="DUF4179"/>
    <property type="match status" value="1"/>
</dbReference>
<feature type="transmembrane region" description="Helical" evidence="1">
    <location>
        <begin position="42"/>
        <end position="62"/>
    </location>
</feature>
<accession>A0ABT9V9H9</accession>
<evidence type="ECO:0000313" key="4">
    <source>
        <dbReference type="EMBL" id="MDQ0157618.1"/>
    </source>
</evidence>
<protein>
    <recommendedName>
        <fullName evidence="6">DUF4179 domain-containing protein</fullName>
    </recommendedName>
</protein>
<dbReference type="RefSeq" id="WP_307152071.1">
    <property type="nucleotide sequence ID" value="NZ_JAUSTU010000032.1"/>
</dbReference>
<reference evidence="4 5" key="1">
    <citation type="submission" date="2023-07" db="EMBL/GenBank/DDBJ databases">
        <title>Genomic Encyclopedia of Type Strains, Phase IV (KMG-IV): sequencing the most valuable type-strain genomes for metagenomic binning, comparative biology and taxonomic classification.</title>
        <authorList>
            <person name="Goeker M."/>
        </authorList>
    </citation>
    <scope>NUCLEOTIDE SEQUENCE [LARGE SCALE GENOMIC DNA]</scope>
    <source>
        <strain evidence="4 5">DSM 23948</strain>
    </source>
</reference>
<name>A0ABT9V9H9_9BACL</name>
<feature type="domain" description="DUF5643" evidence="3">
    <location>
        <begin position="219"/>
        <end position="337"/>
    </location>
</feature>
<evidence type="ECO:0000313" key="5">
    <source>
        <dbReference type="Proteomes" id="UP001231362"/>
    </source>
</evidence>
<dbReference type="Gene3D" id="2.60.40.1640">
    <property type="entry name" value="Conserved domain protein"/>
    <property type="match status" value="1"/>
</dbReference>
<keyword evidence="5" id="KW-1185">Reference proteome</keyword>
<dbReference type="EMBL" id="JAUSTU010000032">
    <property type="protein sequence ID" value="MDQ0157618.1"/>
    <property type="molecule type" value="Genomic_DNA"/>
</dbReference>
<comment type="caution">
    <text evidence="4">The sequence shown here is derived from an EMBL/GenBank/DDBJ whole genome shotgun (WGS) entry which is preliminary data.</text>
</comment>
<dbReference type="Proteomes" id="UP001231362">
    <property type="component" value="Unassembled WGS sequence"/>
</dbReference>
<keyword evidence="1" id="KW-1133">Transmembrane helix</keyword>
<dbReference type="InterPro" id="IPR025436">
    <property type="entry name" value="DUF4179"/>
</dbReference>